<dbReference type="Gene3D" id="1.20.5.1160">
    <property type="entry name" value="Vasodilator-stimulated phosphoprotein"/>
    <property type="match status" value="1"/>
</dbReference>
<dbReference type="InterPro" id="IPR001322">
    <property type="entry name" value="Lamin_tail_dom"/>
</dbReference>
<dbReference type="Gene3D" id="2.60.40.1260">
    <property type="entry name" value="Lamin Tail domain"/>
    <property type="match status" value="1"/>
</dbReference>
<name>A0A183IYM8_9BILA</name>
<reference evidence="7 8" key="2">
    <citation type="submission" date="2018-11" db="EMBL/GenBank/DDBJ databases">
        <authorList>
            <consortium name="Pathogen Informatics"/>
        </authorList>
    </citation>
    <scope>NUCLEOTIDE SEQUENCE [LARGE SCALE GENOMIC DNA]</scope>
</reference>
<feature type="domain" description="IF rod" evidence="6">
    <location>
        <begin position="1"/>
        <end position="273"/>
    </location>
</feature>
<dbReference type="Pfam" id="PF00038">
    <property type="entry name" value="Filament"/>
    <property type="match status" value="1"/>
</dbReference>
<sequence length="407" mass="47760">MRLRQSDKEQIEILATQIVDAESEINLLRQRFKSLGDEMNRYNKDNSRLWDELQKARSDLDQETLSRIDFQNQVQTLLEELEFLRRVHDQEVKELQALLNREPTDTREFFKNELALAVRDIRNEYDIIAQQNKSDMESWYKLKVQEVQSATSRSGVETNFQREEVRRMREHMQDLRAKLADLESKVCQECGINKSFLSLNYPKKGFHELNHQLEDDQRQYEFALNDRDAQLRKLRDECQALVGELQALLDTKQILDAEIAIYRKMLEGEENRAESSRTVRGEMSTRTTFQRSAKGNVTIAECDPEGKFIVLENSHRSKDENIGDWKIRRKIDGKREITYILPPNIVLRAGKTCKIWAREQGGFHHPPSELIFDGETTWGSGNNVQTVLFNRDNEERATHTQRTVQQV</sequence>
<dbReference type="PROSITE" id="PS00226">
    <property type="entry name" value="IF_ROD_1"/>
    <property type="match status" value="1"/>
</dbReference>
<dbReference type="SUPFAM" id="SSF64593">
    <property type="entry name" value="Intermediate filament protein, coiled coil region"/>
    <property type="match status" value="1"/>
</dbReference>
<dbReference type="GO" id="GO:0005200">
    <property type="term" value="F:structural constituent of cytoskeleton"/>
    <property type="evidence" value="ECO:0007669"/>
    <property type="project" value="TreeGrafter"/>
</dbReference>
<evidence type="ECO:0000313" key="7">
    <source>
        <dbReference type="EMBL" id="VDP18888.1"/>
    </source>
</evidence>
<keyword evidence="8" id="KW-1185">Reference proteome</keyword>
<dbReference type="SMART" id="SM01391">
    <property type="entry name" value="Filament"/>
    <property type="match status" value="1"/>
</dbReference>
<keyword evidence="1 3" id="KW-0403">Intermediate filament</keyword>
<dbReference type="GO" id="GO:0006998">
    <property type="term" value="P:nuclear envelope organization"/>
    <property type="evidence" value="ECO:0007669"/>
    <property type="project" value="TreeGrafter"/>
</dbReference>
<protein>
    <submittedName>
        <fullName evidence="9">Intermediate filament tail domain protein</fullName>
    </submittedName>
</protein>
<evidence type="ECO:0000256" key="1">
    <source>
        <dbReference type="ARBA" id="ARBA00022754"/>
    </source>
</evidence>
<evidence type="ECO:0000256" key="2">
    <source>
        <dbReference type="ARBA" id="ARBA00023054"/>
    </source>
</evidence>
<dbReference type="FunFam" id="1.20.5.170:FF:000058">
    <property type="entry name" value="Intermediate filament protein B"/>
    <property type="match status" value="1"/>
</dbReference>
<evidence type="ECO:0000313" key="8">
    <source>
        <dbReference type="Proteomes" id="UP000270296"/>
    </source>
</evidence>
<organism evidence="9">
    <name type="scientific">Soboliphyme baturini</name>
    <dbReference type="NCBI Taxonomy" id="241478"/>
    <lineage>
        <taxon>Eukaryota</taxon>
        <taxon>Metazoa</taxon>
        <taxon>Ecdysozoa</taxon>
        <taxon>Nematoda</taxon>
        <taxon>Enoplea</taxon>
        <taxon>Dorylaimia</taxon>
        <taxon>Dioctophymatida</taxon>
        <taxon>Dioctophymatoidea</taxon>
        <taxon>Soboliphymatidae</taxon>
        <taxon>Soboliphyme</taxon>
    </lineage>
</organism>
<dbReference type="GO" id="GO:0005882">
    <property type="term" value="C:intermediate filament"/>
    <property type="evidence" value="ECO:0007669"/>
    <property type="project" value="UniProtKB-KW"/>
</dbReference>
<dbReference type="SUPFAM" id="SSF74853">
    <property type="entry name" value="Lamin A/C globular tail domain"/>
    <property type="match status" value="1"/>
</dbReference>
<dbReference type="PROSITE" id="PS51841">
    <property type="entry name" value="LTD"/>
    <property type="match status" value="1"/>
</dbReference>
<dbReference type="InterPro" id="IPR039008">
    <property type="entry name" value="IF_rod_dom"/>
</dbReference>
<dbReference type="InterPro" id="IPR018039">
    <property type="entry name" value="IF_conserved"/>
</dbReference>
<dbReference type="GO" id="GO:0090435">
    <property type="term" value="P:protein localization to nuclear envelope"/>
    <property type="evidence" value="ECO:0007669"/>
    <property type="project" value="TreeGrafter"/>
</dbReference>
<dbReference type="GO" id="GO:0031507">
    <property type="term" value="P:heterochromatin formation"/>
    <property type="evidence" value="ECO:0007669"/>
    <property type="project" value="TreeGrafter"/>
</dbReference>
<dbReference type="AlphaFoldDB" id="A0A183IYM8"/>
<dbReference type="FunFam" id="2.60.40.1260:FF:000003">
    <property type="entry name" value="Intermediate filament protein A"/>
    <property type="match status" value="1"/>
</dbReference>
<dbReference type="EMBL" id="UZAM01011900">
    <property type="protein sequence ID" value="VDP18888.1"/>
    <property type="molecule type" value="Genomic_DNA"/>
</dbReference>
<dbReference type="GO" id="GO:0005652">
    <property type="term" value="C:nuclear lamina"/>
    <property type="evidence" value="ECO:0007669"/>
    <property type="project" value="TreeGrafter"/>
</dbReference>
<dbReference type="PANTHER" id="PTHR45721:SF6">
    <property type="entry name" value="INTERMEDIATE FILAMENT PROTEIN IFB-1"/>
    <property type="match status" value="1"/>
</dbReference>
<gene>
    <name evidence="7" type="ORF">SBAD_LOCUS8726</name>
</gene>
<dbReference type="Pfam" id="PF00932">
    <property type="entry name" value="LTD"/>
    <property type="match status" value="1"/>
</dbReference>
<dbReference type="GO" id="GO:0007097">
    <property type="term" value="P:nuclear migration"/>
    <property type="evidence" value="ECO:0007669"/>
    <property type="project" value="TreeGrafter"/>
</dbReference>
<dbReference type="PROSITE" id="PS51842">
    <property type="entry name" value="IF_ROD_2"/>
    <property type="match status" value="1"/>
</dbReference>
<feature type="coiled-coil region" evidence="4">
    <location>
        <begin position="4"/>
        <end position="101"/>
    </location>
</feature>
<evidence type="ECO:0000313" key="9">
    <source>
        <dbReference type="WBParaSite" id="SBAD_0000903901-mRNA-1"/>
    </source>
</evidence>
<evidence type="ECO:0000259" key="6">
    <source>
        <dbReference type="PROSITE" id="PS51842"/>
    </source>
</evidence>
<feature type="domain" description="LTD" evidence="5">
    <location>
        <begin position="285"/>
        <end position="403"/>
    </location>
</feature>
<reference evidence="9" key="1">
    <citation type="submission" date="2016-06" db="UniProtKB">
        <authorList>
            <consortium name="WormBaseParasite"/>
        </authorList>
    </citation>
    <scope>IDENTIFICATION</scope>
</reference>
<dbReference type="Gene3D" id="1.20.5.500">
    <property type="entry name" value="Single helix bin"/>
    <property type="match status" value="1"/>
</dbReference>
<dbReference type="InterPro" id="IPR036415">
    <property type="entry name" value="Lamin_tail_dom_sf"/>
</dbReference>
<dbReference type="OrthoDB" id="2441647at2759"/>
<evidence type="ECO:0000256" key="4">
    <source>
        <dbReference type="SAM" id="Coils"/>
    </source>
</evidence>
<dbReference type="Proteomes" id="UP000270296">
    <property type="component" value="Unassembled WGS sequence"/>
</dbReference>
<dbReference type="Gene3D" id="1.20.5.170">
    <property type="match status" value="1"/>
</dbReference>
<dbReference type="PANTHER" id="PTHR45721">
    <property type="entry name" value="LAMIN DM0-RELATED"/>
    <property type="match status" value="1"/>
</dbReference>
<keyword evidence="2 4" id="KW-0175">Coiled coil</keyword>
<accession>A0A183IYM8</accession>
<proteinExistence type="inferred from homology"/>
<evidence type="ECO:0000259" key="5">
    <source>
        <dbReference type="PROSITE" id="PS51841"/>
    </source>
</evidence>
<dbReference type="FunFam" id="1.20.5.1160:FF:000016">
    <property type="entry name" value="Intermediate filament protein A"/>
    <property type="match status" value="1"/>
</dbReference>
<dbReference type="GO" id="GO:0051664">
    <property type="term" value="P:nuclear pore localization"/>
    <property type="evidence" value="ECO:0007669"/>
    <property type="project" value="TreeGrafter"/>
</dbReference>
<evidence type="ECO:0000256" key="3">
    <source>
        <dbReference type="RuleBase" id="RU000685"/>
    </source>
</evidence>
<dbReference type="WBParaSite" id="SBAD_0000903901-mRNA-1">
    <property type="protein sequence ID" value="SBAD_0000903901-mRNA-1"/>
    <property type="gene ID" value="SBAD_0000903901"/>
</dbReference>
<comment type="similarity">
    <text evidence="3">Belongs to the intermediate filament family.</text>
</comment>